<feature type="domain" description="Carbohydrate kinase FGGY C-terminal" evidence="7">
    <location>
        <begin position="139"/>
        <end position="337"/>
    </location>
</feature>
<dbReference type="PANTHER" id="PTHR43435:SF4">
    <property type="entry name" value="FGGY CARBOHYDRATE KINASE DOMAIN-CONTAINING PROTEIN"/>
    <property type="match status" value="1"/>
</dbReference>
<dbReference type="AlphaFoldDB" id="A0A662DE93"/>
<evidence type="ECO:0000256" key="6">
    <source>
        <dbReference type="ARBA" id="ARBA00023277"/>
    </source>
</evidence>
<dbReference type="GO" id="GO:0019150">
    <property type="term" value="F:D-ribulokinase activity"/>
    <property type="evidence" value="ECO:0007669"/>
    <property type="project" value="TreeGrafter"/>
</dbReference>
<dbReference type="SUPFAM" id="SSF53067">
    <property type="entry name" value="Actin-like ATPase domain"/>
    <property type="match status" value="2"/>
</dbReference>
<keyword evidence="6" id="KW-0119">Carbohydrate metabolism</keyword>
<dbReference type="CDD" id="cd07781">
    <property type="entry name" value="ASKHA_NBD_FGGY_L-RBK"/>
    <property type="match status" value="1"/>
</dbReference>
<sequence length="409" mass="45648">YGGKISSEWFFPKCLQILNEAPEIYDAADRFIEATDWIILQLTGKEKRNSCTAGYKAIWDPDEGFPSPDYFKAVHPRLENIVDEKMSRDIYPLGQRAGGLTAYMAKLTGLKEGTPVAIGNVDAHVSVPAMTVIEPGKMVMIMGTSICHMMVDKEFHPIPGACGIVKEGILPGYYGYEAGQSAVGDIYAWMVKNSVPPEYWEEAKNKGMNIHKILEEKASRLRPGESGLLALDWWNGNRSVLVDADLSGVLLGYTLDTKPEEIYRAIIEATAFGTYKIINSFEEKGVMIKELYACGGLPERNRLVMQIFSDVTGREIKIAASPHTPAFGSAMFGAVAAGEEMGGYDTIFDAARNMAKIKQESFIPNRENHEVYERIYAEYNRLHDYFGRGENEVMKRLKRIKIEVRGKGV</sequence>
<organism evidence="8 9">
    <name type="scientific">Aerophobetes bacterium</name>
    <dbReference type="NCBI Taxonomy" id="2030807"/>
    <lineage>
        <taxon>Bacteria</taxon>
        <taxon>Candidatus Aerophobota</taxon>
    </lineage>
</organism>
<dbReference type="InterPro" id="IPR018485">
    <property type="entry name" value="FGGY_C"/>
</dbReference>
<evidence type="ECO:0000256" key="2">
    <source>
        <dbReference type="ARBA" id="ARBA00022741"/>
    </source>
</evidence>
<protein>
    <submittedName>
        <fullName evidence="8">Ribulokinase</fullName>
        <ecNumber evidence="8">2.7.1.16</ecNumber>
    </submittedName>
</protein>
<dbReference type="NCBIfam" id="NF003154">
    <property type="entry name" value="PRK04123.1"/>
    <property type="match status" value="1"/>
</dbReference>
<dbReference type="EMBL" id="QMQB01000144">
    <property type="protein sequence ID" value="RLE12631.1"/>
    <property type="molecule type" value="Genomic_DNA"/>
</dbReference>
<keyword evidence="1 8" id="KW-0808">Transferase</keyword>
<keyword evidence="3 8" id="KW-0418">Kinase</keyword>
<name>A0A662DE93_UNCAE</name>
<evidence type="ECO:0000313" key="8">
    <source>
        <dbReference type="EMBL" id="RLE12631.1"/>
    </source>
</evidence>
<reference evidence="8 9" key="1">
    <citation type="submission" date="2018-06" db="EMBL/GenBank/DDBJ databases">
        <title>Extensive metabolic versatility and redundancy in microbially diverse, dynamic hydrothermal sediments.</title>
        <authorList>
            <person name="Dombrowski N."/>
            <person name="Teske A."/>
            <person name="Baker B.J."/>
        </authorList>
    </citation>
    <scope>NUCLEOTIDE SEQUENCE [LARGE SCALE GENOMIC DNA]</scope>
    <source>
        <strain evidence="8">B19_G9</strain>
    </source>
</reference>
<accession>A0A662DE93</accession>
<comment type="caution">
    <text evidence="8">The sequence shown here is derived from an EMBL/GenBank/DDBJ whole genome shotgun (WGS) entry which is preliminary data.</text>
</comment>
<proteinExistence type="predicted"/>
<keyword evidence="2" id="KW-0547">Nucleotide-binding</keyword>
<evidence type="ECO:0000313" key="9">
    <source>
        <dbReference type="Proteomes" id="UP000267654"/>
    </source>
</evidence>
<dbReference type="GO" id="GO:0008741">
    <property type="term" value="F:ribulokinase activity"/>
    <property type="evidence" value="ECO:0007669"/>
    <property type="project" value="UniProtKB-EC"/>
</dbReference>
<dbReference type="Gene3D" id="3.30.420.40">
    <property type="match status" value="2"/>
</dbReference>
<dbReference type="InterPro" id="IPR005929">
    <property type="entry name" value="Ribulokinase"/>
</dbReference>
<evidence type="ECO:0000256" key="5">
    <source>
        <dbReference type="ARBA" id="ARBA00022935"/>
    </source>
</evidence>
<evidence type="ECO:0000256" key="4">
    <source>
        <dbReference type="ARBA" id="ARBA00022840"/>
    </source>
</evidence>
<dbReference type="InterPro" id="IPR043129">
    <property type="entry name" value="ATPase_NBD"/>
</dbReference>
<dbReference type="Proteomes" id="UP000267654">
    <property type="component" value="Unassembled WGS sequence"/>
</dbReference>
<dbReference type="PANTHER" id="PTHR43435">
    <property type="entry name" value="RIBULOKINASE"/>
    <property type="match status" value="1"/>
</dbReference>
<evidence type="ECO:0000256" key="1">
    <source>
        <dbReference type="ARBA" id="ARBA00022679"/>
    </source>
</evidence>
<dbReference type="GO" id="GO:0005737">
    <property type="term" value="C:cytoplasm"/>
    <property type="evidence" value="ECO:0007669"/>
    <property type="project" value="TreeGrafter"/>
</dbReference>
<dbReference type="GO" id="GO:0019569">
    <property type="term" value="P:L-arabinose catabolic process to D-xylulose 5-phosphate"/>
    <property type="evidence" value="ECO:0007669"/>
    <property type="project" value="InterPro"/>
</dbReference>
<keyword evidence="5" id="KW-0054">Arabinose catabolism</keyword>
<gene>
    <name evidence="8" type="ORF">DRI96_04240</name>
</gene>
<evidence type="ECO:0000259" key="7">
    <source>
        <dbReference type="Pfam" id="PF02782"/>
    </source>
</evidence>
<dbReference type="GO" id="GO:0005524">
    <property type="term" value="F:ATP binding"/>
    <property type="evidence" value="ECO:0007669"/>
    <property type="project" value="UniProtKB-KW"/>
</dbReference>
<dbReference type="EC" id="2.7.1.16" evidence="8"/>
<evidence type="ECO:0000256" key="3">
    <source>
        <dbReference type="ARBA" id="ARBA00022777"/>
    </source>
</evidence>
<feature type="non-terminal residue" evidence="8">
    <location>
        <position position="1"/>
    </location>
</feature>
<keyword evidence="4" id="KW-0067">ATP-binding</keyword>
<dbReference type="Pfam" id="PF02782">
    <property type="entry name" value="FGGY_C"/>
    <property type="match status" value="1"/>
</dbReference>